<reference evidence="2 3" key="1">
    <citation type="submission" date="2019-02" db="EMBL/GenBank/DDBJ databases">
        <title>Current taxonomic status of genus Agrobacterium and description of Agrobacterium cavarae sp. nov. isolated from maize roots.</title>
        <authorList>
            <person name="Flores-Felix J.D."/>
            <person name="Menendez E."/>
            <person name="Ramirez-Bahena M.H."/>
            <person name="Garcia-Fraile P."/>
            <person name="Velazquez E."/>
        </authorList>
    </citation>
    <scope>NUCLEOTIDE SEQUENCE [LARGE SCALE GENOMIC DNA]</scope>
    <source>
        <strain evidence="2 3">RZME10</strain>
    </source>
</reference>
<name>A0ABY1Y6K7_9HYPH</name>
<accession>A0ABY1Y6K7</accession>
<evidence type="ECO:0000256" key="1">
    <source>
        <dbReference type="SAM" id="MobiDB-lite"/>
    </source>
</evidence>
<feature type="region of interest" description="Disordered" evidence="1">
    <location>
        <begin position="46"/>
        <end position="78"/>
    </location>
</feature>
<keyword evidence="3" id="KW-1185">Reference proteome</keyword>
<sequence length="78" mass="8380">MSVLKRAALTPLCPAGHLPLKGGDRLEARSSRHSIVLRWARRHRQSISPLEGEIPGRAEGGPQPNLSGVNPARGSTPR</sequence>
<dbReference type="EMBL" id="SISF01000031">
    <property type="protein sequence ID" value="TBN11607.1"/>
    <property type="molecule type" value="Genomic_DNA"/>
</dbReference>
<comment type="caution">
    <text evidence="2">The sequence shown here is derived from an EMBL/GenBank/DDBJ whole genome shotgun (WGS) entry which is preliminary data.</text>
</comment>
<dbReference type="Proteomes" id="UP000294239">
    <property type="component" value="Unassembled WGS sequence"/>
</dbReference>
<organism evidence="2 3">
    <name type="scientific">Agrobacterium cavarae</name>
    <dbReference type="NCBI Taxonomy" id="2528239"/>
    <lineage>
        <taxon>Bacteria</taxon>
        <taxon>Pseudomonadati</taxon>
        <taxon>Pseudomonadota</taxon>
        <taxon>Alphaproteobacteria</taxon>
        <taxon>Hyphomicrobiales</taxon>
        <taxon>Rhizobiaceae</taxon>
        <taxon>Rhizobium/Agrobacterium group</taxon>
        <taxon>Agrobacterium</taxon>
    </lineage>
</organism>
<gene>
    <name evidence="2" type="ORF">EYC79_15345</name>
</gene>
<evidence type="ECO:0000313" key="3">
    <source>
        <dbReference type="Proteomes" id="UP000294239"/>
    </source>
</evidence>
<evidence type="ECO:0000313" key="2">
    <source>
        <dbReference type="EMBL" id="TBN11607.1"/>
    </source>
</evidence>
<protein>
    <submittedName>
        <fullName evidence="2">Lytic murein transglycosylase</fullName>
    </submittedName>
</protein>
<proteinExistence type="predicted"/>